<protein>
    <recommendedName>
        <fullName evidence="1">Peptidase C14 caspase domain-containing protein</fullName>
    </recommendedName>
</protein>
<evidence type="ECO:0000313" key="3">
    <source>
        <dbReference type="Proteomes" id="UP000256690"/>
    </source>
</evidence>
<dbReference type="GO" id="GO:0006508">
    <property type="term" value="P:proteolysis"/>
    <property type="evidence" value="ECO:0007669"/>
    <property type="project" value="InterPro"/>
</dbReference>
<proteinExistence type="predicted"/>
<dbReference type="GO" id="GO:0004197">
    <property type="term" value="F:cysteine-type endopeptidase activity"/>
    <property type="evidence" value="ECO:0007669"/>
    <property type="project" value="InterPro"/>
</dbReference>
<sequence>MDSMSLEEFKSTIEAAARTRSTSYSQTFCATIRWQADDTNAERDASIFKDMVKEALHLPDAIEFIIPPNHPAPHIWLQRRSLEIQELAYTAAGRSLVIYHYAGHGQQDSEGSLYFVENGRRGAACINASRRLFQDPCEFEMSDNMDCLFILDCCYSRIPSRAMETTPRTVELIANAATDEATSHSNTITNKLYRAIMYRKSQGQQYIEFAELMESLRGEAIAENQEVPTHFLKMGAASICIPFQGPRPSFTVDHGQLRPVHYAKFRAKVDSEFTKEEQEEFVQWLHNRPPSVPLELLESYPSGVQSTSLVFKGAWRTWSRLAGVKGYRLFDDLPVLGHKDIQPFTPR</sequence>
<name>A0A3D8QSA1_9EURO</name>
<comment type="caution">
    <text evidence="2">The sequence shown here is derived from an EMBL/GenBank/DDBJ whole genome shotgun (WGS) entry which is preliminary data.</text>
</comment>
<dbReference type="STRING" id="1810919.A0A3D8QSA1"/>
<dbReference type="EMBL" id="PVWQ01000014">
    <property type="protein sequence ID" value="RDW64364.1"/>
    <property type="molecule type" value="Genomic_DNA"/>
</dbReference>
<feature type="domain" description="Peptidase C14 caspase" evidence="1">
    <location>
        <begin position="85"/>
        <end position="183"/>
    </location>
</feature>
<organism evidence="2 3">
    <name type="scientific">Aspergillus mulundensis</name>
    <dbReference type="NCBI Taxonomy" id="1810919"/>
    <lineage>
        <taxon>Eukaryota</taxon>
        <taxon>Fungi</taxon>
        <taxon>Dikarya</taxon>
        <taxon>Ascomycota</taxon>
        <taxon>Pezizomycotina</taxon>
        <taxon>Eurotiomycetes</taxon>
        <taxon>Eurotiomycetidae</taxon>
        <taxon>Eurotiales</taxon>
        <taxon>Aspergillaceae</taxon>
        <taxon>Aspergillus</taxon>
        <taxon>Aspergillus subgen. Nidulantes</taxon>
    </lineage>
</organism>
<dbReference type="RefSeq" id="XP_026599523.1">
    <property type="nucleotide sequence ID" value="XM_026751791.1"/>
</dbReference>
<evidence type="ECO:0000313" key="2">
    <source>
        <dbReference type="EMBL" id="RDW64364.1"/>
    </source>
</evidence>
<keyword evidence="3" id="KW-1185">Reference proteome</keyword>
<dbReference type="AlphaFoldDB" id="A0A3D8QSA1"/>
<dbReference type="OrthoDB" id="4760831at2759"/>
<dbReference type="InterPro" id="IPR011600">
    <property type="entry name" value="Pept_C14_caspase"/>
</dbReference>
<accession>A0A3D8QSA1</accession>
<dbReference type="GeneID" id="38120145"/>
<gene>
    <name evidence="2" type="ORF">DSM5745_09775</name>
</gene>
<dbReference type="Proteomes" id="UP000256690">
    <property type="component" value="Unassembled WGS sequence"/>
</dbReference>
<dbReference type="Pfam" id="PF00656">
    <property type="entry name" value="Peptidase_C14"/>
    <property type="match status" value="1"/>
</dbReference>
<evidence type="ECO:0000259" key="1">
    <source>
        <dbReference type="Pfam" id="PF00656"/>
    </source>
</evidence>
<reference evidence="2 3" key="1">
    <citation type="journal article" date="2018" name="IMA Fungus">
        <title>IMA Genome-F 9: Draft genome sequence of Annulohypoxylon stygium, Aspergillus mulundensis, Berkeleyomyces basicola (syn. Thielaviopsis basicola), Ceratocystis smalleyi, two Cercospora beticola strains, Coleophoma cylindrospora, Fusarium fracticaudum, Phialophora cf. hyalina, and Morchella septimelata.</title>
        <authorList>
            <person name="Wingfield B.D."/>
            <person name="Bills G.F."/>
            <person name="Dong Y."/>
            <person name="Huang W."/>
            <person name="Nel W.J."/>
            <person name="Swalarsk-Parry B.S."/>
            <person name="Vaghefi N."/>
            <person name="Wilken P.M."/>
            <person name="An Z."/>
            <person name="de Beer Z.W."/>
            <person name="De Vos L."/>
            <person name="Chen L."/>
            <person name="Duong T.A."/>
            <person name="Gao Y."/>
            <person name="Hammerbacher A."/>
            <person name="Kikkert J.R."/>
            <person name="Li Y."/>
            <person name="Li H."/>
            <person name="Li K."/>
            <person name="Li Q."/>
            <person name="Liu X."/>
            <person name="Ma X."/>
            <person name="Naidoo K."/>
            <person name="Pethybridge S.J."/>
            <person name="Sun J."/>
            <person name="Steenkamp E.T."/>
            <person name="van der Nest M.A."/>
            <person name="van Wyk S."/>
            <person name="Wingfield M.J."/>
            <person name="Xiong C."/>
            <person name="Yue Q."/>
            <person name="Zhang X."/>
        </authorList>
    </citation>
    <scope>NUCLEOTIDE SEQUENCE [LARGE SCALE GENOMIC DNA]</scope>
    <source>
        <strain evidence="2 3">DSM 5745</strain>
    </source>
</reference>